<feature type="domain" description="Protein kinase" evidence="15">
    <location>
        <begin position="9"/>
        <end position="268"/>
    </location>
</feature>
<dbReference type="STRING" id="1502745.SAMN02799620_01594"/>
<dbReference type="GO" id="GO:0004674">
    <property type="term" value="F:protein serine/threonine kinase activity"/>
    <property type="evidence" value="ECO:0007669"/>
    <property type="project" value="UniProtKB-KW"/>
</dbReference>
<dbReference type="FunFam" id="1.10.510.10:FF:000021">
    <property type="entry name" value="Serine/threonine protein kinase"/>
    <property type="match status" value="1"/>
</dbReference>
<keyword evidence="7 12" id="KW-0547">Nucleotide-binding</keyword>
<organism evidence="16 17">
    <name type="scientific">Mycolicibacterium fluoranthenivorans</name>
    <dbReference type="NCBI Taxonomy" id="258505"/>
    <lineage>
        <taxon>Bacteria</taxon>
        <taxon>Bacillati</taxon>
        <taxon>Actinomycetota</taxon>
        <taxon>Actinomycetes</taxon>
        <taxon>Mycobacteriales</taxon>
        <taxon>Mycobacteriaceae</taxon>
        <taxon>Mycolicibacterium</taxon>
    </lineage>
</organism>
<name>A0A1G4VTE7_9MYCO</name>
<feature type="transmembrane region" description="Helical" evidence="14">
    <location>
        <begin position="299"/>
        <end position="321"/>
    </location>
</feature>
<keyword evidence="8 16" id="KW-0418">Kinase</keyword>
<dbReference type="PROSITE" id="PS50011">
    <property type="entry name" value="PROTEIN_KINASE_DOM"/>
    <property type="match status" value="1"/>
</dbReference>
<dbReference type="FunFam" id="3.30.200.20:FF:000348">
    <property type="entry name" value="Serine/threonine protein kinase"/>
    <property type="match status" value="1"/>
</dbReference>
<dbReference type="Proteomes" id="UP000199707">
    <property type="component" value="Unassembled WGS sequence"/>
</dbReference>
<dbReference type="Pfam" id="PF00069">
    <property type="entry name" value="Pkinase"/>
    <property type="match status" value="1"/>
</dbReference>
<keyword evidence="3" id="KW-1003">Cell membrane</keyword>
<dbReference type="AlphaFoldDB" id="A0A1G4VTE7"/>
<dbReference type="InterPro" id="IPR017441">
    <property type="entry name" value="Protein_kinase_ATP_BS"/>
</dbReference>
<dbReference type="EC" id="2.7.11.1" evidence="2"/>
<evidence type="ECO:0000256" key="8">
    <source>
        <dbReference type="ARBA" id="ARBA00022777"/>
    </source>
</evidence>
<evidence type="ECO:0000256" key="9">
    <source>
        <dbReference type="ARBA" id="ARBA00022840"/>
    </source>
</evidence>
<keyword evidence="10 14" id="KW-1133">Transmembrane helix</keyword>
<keyword evidence="9 12" id="KW-0067">ATP-binding</keyword>
<evidence type="ECO:0000256" key="11">
    <source>
        <dbReference type="ARBA" id="ARBA00023136"/>
    </source>
</evidence>
<dbReference type="EMBL" id="FMUB01000003">
    <property type="protein sequence ID" value="SCX11587.1"/>
    <property type="molecule type" value="Genomic_DNA"/>
</dbReference>
<dbReference type="CDD" id="cd14014">
    <property type="entry name" value="STKc_PknB_like"/>
    <property type="match status" value="1"/>
</dbReference>
<evidence type="ECO:0000256" key="4">
    <source>
        <dbReference type="ARBA" id="ARBA00022527"/>
    </source>
</evidence>
<dbReference type="InterPro" id="IPR011009">
    <property type="entry name" value="Kinase-like_dom_sf"/>
</dbReference>
<dbReference type="SUPFAM" id="SSF56112">
    <property type="entry name" value="Protein kinase-like (PK-like)"/>
    <property type="match status" value="1"/>
</dbReference>
<comment type="subcellular location">
    <subcellularLocation>
        <location evidence="1">Cell membrane</location>
        <topology evidence="1">Single-pass membrane protein</topology>
    </subcellularLocation>
</comment>
<evidence type="ECO:0000256" key="2">
    <source>
        <dbReference type="ARBA" id="ARBA00012513"/>
    </source>
</evidence>
<evidence type="ECO:0000313" key="16">
    <source>
        <dbReference type="EMBL" id="SCX11587.1"/>
    </source>
</evidence>
<evidence type="ECO:0000256" key="12">
    <source>
        <dbReference type="PROSITE-ProRule" id="PRU10141"/>
    </source>
</evidence>
<dbReference type="PANTHER" id="PTHR43289:SF6">
    <property type="entry name" value="SERINE_THREONINE-PROTEIN KINASE NEKL-3"/>
    <property type="match status" value="1"/>
</dbReference>
<keyword evidence="6 14" id="KW-0812">Transmembrane</keyword>
<dbReference type="InterPro" id="IPR000719">
    <property type="entry name" value="Prot_kinase_dom"/>
</dbReference>
<accession>A0A1G4VTE7</accession>
<feature type="binding site" evidence="12">
    <location>
        <position position="38"/>
    </location>
    <ligand>
        <name>ATP</name>
        <dbReference type="ChEBI" id="CHEBI:30616"/>
    </ligand>
</feature>
<evidence type="ECO:0000256" key="13">
    <source>
        <dbReference type="SAM" id="MobiDB-lite"/>
    </source>
</evidence>
<proteinExistence type="predicted"/>
<protein>
    <recommendedName>
        <fullName evidence="2">non-specific serine/threonine protein kinase</fullName>
        <ecNumber evidence="2">2.7.11.1</ecNumber>
    </recommendedName>
</protein>
<dbReference type="InterPro" id="IPR008271">
    <property type="entry name" value="Ser/Thr_kinase_AS"/>
</dbReference>
<feature type="compositionally biased region" description="Pro residues" evidence="13">
    <location>
        <begin position="274"/>
        <end position="291"/>
    </location>
</feature>
<keyword evidence="4 16" id="KW-0723">Serine/threonine-protein kinase</keyword>
<dbReference type="PROSITE" id="PS00108">
    <property type="entry name" value="PROTEIN_KINASE_ST"/>
    <property type="match status" value="1"/>
</dbReference>
<dbReference type="RefSeq" id="WP_090355362.1">
    <property type="nucleotide sequence ID" value="NZ_FMUB01000003.1"/>
</dbReference>
<dbReference type="Gene3D" id="1.10.510.10">
    <property type="entry name" value="Transferase(Phosphotransferase) domain 1"/>
    <property type="match status" value="1"/>
</dbReference>
<reference evidence="17" key="1">
    <citation type="submission" date="2016-10" db="EMBL/GenBank/DDBJ databases">
        <authorList>
            <person name="Varghese N."/>
            <person name="Submissions S."/>
        </authorList>
    </citation>
    <scope>NUCLEOTIDE SEQUENCE [LARGE SCALE GENOMIC DNA]</scope>
    <source>
        <strain evidence="17">UNC267MFSha1.1M11</strain>
    </source>
</reference>
<dbReference type="Gene3D" id="3.30.200.20">
    <property type="entry name" value="Phosphorylase Kinase, domain 1"/>
    <property type="match status" value="1"/>
</dbReference>
<gene>
    <name evidence="16" type="ORF">SAMN02799620_01594</name>
</gene>
<evidence type="ECO:0000256" key="3">
    <source>
        <dbReference type="ARBA" id="ARBA00022475"/>
    </source>
</evidence>
<evidence type="ECO:0000259" key="15">
    <source>
        <dbReference type="PROSITE" id="PS50011"/>
    </source>
</evidence>
<dbReference type="SMART" id="SM00220">
    <property type="entry name" value="S_TKc"/>
    <property type="match status" value="1"/>
</dbReference>
<evidence type="ECO:0000256" key="14">
    <source>
        <dbReference type="SAM" id="Phobius"/>
    </source>
</evidence>
<dbReference type="GO" id="GO:0080090">
    <property type="term" value="P:regulation of primary metabolic process"/>
    <property type="evidence" value="ECO:0007669"/>
    <property type="project" value="UniProtKB-ARBA"/>
</dbReference>
<evidence type="ECO:0000256" key="5">
    <source>
        <dbReference type="ARBA" id="ARBA00022679"/>
    </source>
</evidence>
<evidence type="ECO:0000256" key="1">
    <source>
        <dbReference type="ARBA" id="ARBA00004162"/>
    </source>
</evidence>
<keyword evidence="11 14" id="KW-0472">Membrane</keyword>
<dbReference type="PROSITE" id="PS00107">
    <property type="entry name" value="PROTEIN_KINASE_ATP"/>
    <property type="match status" value="1"/>
</dbReference>
<evidence type="ECO:0000256" key="10">
    <source>
        <dbReference type="ARBA" id="ARBA00022989"/>
    </source>
</evidence>
<evidence type="ECO:0000313" key="17">
    <source>
        <dbReference type="Proteomes" id="UP000199707"/>
    </source>
</evidence>
<keyword evidence="5" id="KW-0808">Transferase</keyword>
<feature type="region of interest" description="Disordered" evidence="13">
    <location>
        <begin position="268"/>
        <end position="294"/>
    </location>
</feature>
<dbReference type="GO" id="GO:0005886">
    <property type="term" value="C:plasma membrane"/>
    <property type="evidence" value="ECO:0007669"/>
    <property type="project" value="UniProtKB-SubCell"/>
</dbReference>
<evidence type="ECO:0000256" key="7">
    <source>
        <dbReference type="ARBA" id="ARBA00022741"/>
    </source>
</evidence>
<sequence length="609" mass="65609">MEGTPFGRYQLIELLGRGGMGEVWRAHDTEIDRVVALKMLLPHFARDPDYETRFRREARAAARLDDPHIVPIYDVGEIDGRLYVTMRLITGTDLQTLINNGPLDPGRAVYIIGQIASALHTAHQAGLIHRDVKPSNILLAPNDFAYLIDFGIARATTDTALTSANTTIGTWAYMAPERFRTGESGASSDIYALACVLYQCLTGNLPFPGDTLEQVAVSHMMMPPPRPSQELATVPAAMDPVIATGLAKEPAQRFPTTVELAGAAQRALTYPSGPSGPDPAAPTQPWQQPPAPRKKRTGLILTALAAVVLLVAGGVVTTVALTKDDAPSAAPTTTASASVVPETPPFTGIYQAVFSAPTLIDGGPLEDAKPSTAMWAVRSACRPDGCVAIAERQSGDGGPPMAKLEFDRIDDRWVAVALAAEKCHDIADEIWYVFTLREHPNGSLTGDYTGAAGNSCSGRSTLTFNRTTDVDVDTLPDPAELPPRVVSPAEALRGTYRSTRTFRNGVAPIQGDYTVKTDCLRTGDRCMSYFHKPEDFRPLLFTNGTWSLNSQSEGMCDGKVIKITATGQYPMPQPAQKPINLLLGHGNWEESAPCAMTSEFDETFTRTGD</sequence>
<dbReference type="GO" id="GO:0005524">
    <property type="term" value="F:ATP binding"/>
    <property type="evidence" value="ECO:0007669"/>
    <property type="project" value="UniProtKB-UniRule"/>
</dbReference>
<dbReference type="PANTHER" id="PTHR43289">
    <property type="entry name" value="MITOGEN-ACTIVATED PROTEIN KINASE KINASE KINASE 20-RELATED"/>
    <property type="match status" value="1"/>
</dbReference>
<evidence type="ECO:0000256" key="6">
    <source>
        <dbReference type="ARBA" id="ARBA00022692"/>
    </source>
</evidence>